<dbReference type="PANTHER" id="PTHR43214">
    <property type="entry name" value="TWO-COMPONENT RESPONSE REGULATOR"/>
    <property type="match status" value="1"/>
</dbReference>
<dbReference type="FunFam" id="1.10.10.10:FF:000153">
    <property type="entry name" value="LuxR family transcriptional regulator"/>
    <property type="match status" value="1"/>
</dbReference>
<dbReference type="PRINTS" id="PR00038">
    <property type="entry name" value="HTHLUXR"/>
</dbReference>
<dbReference type="InterPro" id="IPR000792">
    <property type="entry name" value="Tscrpt_reg_LuxR_C"/>
</dbReference>
<reference evidence="10" key="1">
    <citation type="submission" date="2020-12" db="EMBL/GenBank/DDBJ databases">
        <title>M. sibirica DSM 26468T genome.</title>
        <authorList>
            <person name="Thieme N."/>
            <person name="Rettenmaier R."/>
            <person name="Zverlov V."/>
            <person name="Liebl W."/>
        </authorList>
    </citation>
    <scope>NUCLEOTIDE SEQUENCE</scope>
    <source>
        <strain evidence="10">DSM 26468</strain>
    </source>
</reference>
<dbReference type="CDD" id="cd06170">
    <property type="entry name" value="LuxR_C_like"/>
    <property type="match status" value="1"/>
</dbReference>
<protein>
    <recommendedName>
        <fullName evidence="1">Stage 0 sporulation protein A homolog</fullName>
    </recommendedName>
</protein>
<feature type="non-terminal residue" evidence="10">
    <location>
        <position position="258"/>
    </location>
</feature>
<feature type="domain" description="Response regulatory" evidence="9">
    <location>
        <begin position="6"/>
        <end position="122"/>
    </location>
</feature>
<dbReference type="InterPro" id="IPR016032">
    <property type="entry name" value="Sig_transdc_resp-reg_C-effctor"/>
</dbReference>
<dbReference type="InterPro" id="IPR058245">
    <property type="entry name" value="NreC/VraR/RcsB-like_REC"/>
</dbReference>
<accession>A0A8J7HCW6</accession>
<dbReference type="Pfam" id="PF00072">
    <property type="entry name" value="Response_reg"/>
    <property type="match status" value="1"/>
</dbReference>
<keyword evidence="3" id="KW-0805">Transcription regulation</keyword>
<evidence type="ECO:0000256" key="2">
    <source>
        <dbReference type="ARBA" id="ARBA00022553"/>
    </source>
</evidence>
<dbReference type="InterPro" id="IPR039420">
    <property type="entry name" value="WalR-like"/>
</dbReference>
<evidence type="ECO:0000256" key="5">
    <source>
        <dbReference type="ARBA" id="ARBA00023163"/>
    </source>
</evidence>
<proteinExistence type="predicted"/>
<evidence type="ECO:0000256" key="1">
    <source>
        <dbReference type="ARBA" id="ARBA00018672"/>
    </source>
</evidence>
<evidence type="ECO:0000256" key="4">
    <source>
        <dbReference type="ARBA" id="ARBA00023125"/>
    </source>
</evidence>
<dbReference type="SUPFAM" id="SSF46894">
    <property type="entry name" value="C-terminal effector domain of the bipartite response regulators"/>
    <property type="match status" value="1"/>
</dbReference>
<sequence>MNKPINIIIADDHSMVREGIRQLLELDGDIIVNGEASDGKQCIDLVNQVQTDVLLLDINMPNMNGLQTLQYLREKKKKIKVLILTIHNEVEYLVRAVDIGVDGYVLKDSDSSVLKKAIYTVNRGDTYIQPELTPLLKAKLEDRSLNSNRMDDPLTRREIEVLKLLAEGLFNKEIAYMLDISEKTVKNHVSNIFKKINVSDRTQAAVYAIKNNFVELLAHCQVLGCDSFESCPNTGFRAIFMFIGSIRCFRVHLISLPL</sequence>
<keyword evidence="5" id="KW-0804">Transcription</keyword>
<dbReference type="Proteomes" id="UP000623269">
    <property type="component" value="Unassembled WGS sequence"/>
</dbReference>
<dbReference type="Pfam" id="PF00196">
    <property type="entry name" value="GerE"/>
    <property type="match status" value="1"/>
</dbReference>
<organism evidence="10 11">
    <name type="scientific">Mobilitalea sibirica</name>
    <dbReference type="NCBI Taxonomy" id="1462919"/>
    <lineage>
        <taxon>Bacteria</taxon>
        <taxon>Bacillati</taxon>
        <taxon>Bacillota</taxon>
        <taxon>Clostridia</taxon>
        <taxon>Lachnospirales</taxon>
        <taxon>Lachnospiraceae</taxon>
        <taxon>Mobilitalea</taxon>
    </lineage>
</organism>
<dbReference type="GO" id="GO:0006355">
    <property type="term" value="P:regulation of DNA-templated transcription"/>
    <property type="evidence" value="ECO:0007669"/>
    <property type="project" value="InterPro"/>
</dbReference>
<evidence type="ECO:0000256" key="3">
    <source>
        <dbReference type="ARBA" id="ARBA00023015"/>
    </source>
</evidence>
<comment type="caution">
    <text evidence="10">The sequence shown here is derived from an EMBL/GenBank/DDBJ whole genome shotgun (WGS) entry which is preliminary data.</text>
</comment>
<dbReference type="CDD" id="cd17535">
    <property type="entry name" value="REC_NarL-like"/>
    <property type="match status" value="1"/>
</dbReference>
<evidence type="ECO:0000313" key="10">
    <source>
        <dbReference type="EMBL" id="MBH1942491.1"/>
    </source>
</evidence>
<evidence type="ECO:0000256" key="7">
    <source>
        <dbReference type="PROSITE-ProRule" id="PRU00169"/>
    </source>
</evidence>
<dbReference type="SMART" id="SM00421">
    <property type="entry name" value="HTH_LUXR"/>
    <property type="match status" value="1"/>
</dbReference>
<evidence type="ECO:0000256" key="6">
    <source>
        <dbReference type="ARBA" id="ARBA00024867"/>
    </source>
</evidence>
<dbReference type="SMART" id="SM00448">
    <property type="entry name" value="REC"/>
    <property type="match status" value="1"/>
</dbReference>
<keyword evidence="11" id="KW-1185">Reference proteome</keyword>
<dbReference type="Gene3D" id="3.40.50.2300">
    <property type="match status" value="1"/>
</dbReference>
<keyword evidence="4" id="KW-0238">DNA-binding</keyword>
<name>A0A8J7HCW6_9FIRM</name>
<dbReference type="GO" id="GO:0000160">
    <property type="term" value="P:phosphorelay signal transduction system"/>
    <property type="evidence" value="ECO:0007669"/>
    <property type="project" value="InterPro"/>
</dbReference>
<dbReference type="InterPro" id="IPR001789">
    <property type="entry name" value="Sig_transdc_resp-reg_receiver"/>
</dbReference>
<evidence type="ECO:0000313" key="11">
    <source>
        <dbReference type="Proteomes" id="UP000623269"/>
    </source>
</evidence>
<evidence type="ECO:0000259" key="8">
    <source>
        <dbReference type="PROSITE" id="PS50043"/>
    </source>
</evidence>
<dbReference type="PROSITE" id="PS50043">
    <property type="entry name" value="HTH_LUXR_2"/>
    <property type="match status" value="1"/>
</dbReference>
<dbReference type="InterPro" id="IPR011006">
    <property type="entry name" value="CheY-like_superfamily"/>
</dbReference>
<dbReference type="AlphaFoldDB" id="A0A8J7HCW6"/>
<dbReference type="GO" id="GO:0003677">
    <property type="term" value="F:DNA binding"/>
    <property type="evidence" value="ECO:0007669"/>
    <property type="project" value="UniProtKB-KW"/>
</dbReference>
<keyword evidence="2 7" id="KW-0597">Phosphoprotein</keyword>
<dbReference type="PROSITE" id="PS50110">
    <property type="entry name" value="RESPONSE_REGULATORY"/>
    <property type="match status" value="1"/>
</dbReference>
<evidence type="ECO:0000259" key="9">
    <source>
        <dbReference type="PROSITE" id="PS50110"/>
    </source>
</evidence>
<dbReference type="PANTHER" id="PTHR43214:SF43">
    <property type="entry name" value="TWO-COMPONENT RESPONSE REGULATOR"/>
    <property type="match status" value="1"/>
</dbReference>
<dbReference type="EMBL" id="JAEAGR010000024">
    <property type="protein sequence ID" value="MBH1942491.1"/>
    <property type="molecule type" value="Genomic_DNA"/>
</dbReference>
<dbReference type="RefSeq" id="WP_197662745.1">
    <property type="nucleotide sequence ID" value="NZ_JAEAGR010000024.1"/>
</dbReference>
<comment type="function">
    <text evidence="6">May play the central regulatory role in sporulation. It may be an element of the effector pathway responsible for the activation of sporulation genes in response to nutritional stress. Spo0A may act in concert with spo0H (a sigma factor) to control the expression of some genes that are critical to the sporulation process.</text>
</comment>
<dbReference type="PROSITE" id="PS00622">
    <property type="entry name" value="HTH_LUXR_1"/>
    <property type="match status" value="1"/>
</dbReference>
<dbReference type="SUPFAM" id="SSF52172">
    <property type="entry name" value="CheY-like"/>
    <property type="match status" value="1"/>
</dbReference>
<gene>
    <name evidence="10" type="ORF">I5677_16435</name>
</gene>
<feature type="domain" description="HTH luxR-type" evidence="8">
    <location>
        <begin position="147"/>
        <end position="212"/>
    </location>
</feature>
<feature type="modified residue" description="4-aspartylphosphate" evidence="7">
    <location>
        <position position="57"/>
    </location>
</feature>